<dbReference type="RefSeq" id="WP_048477193.1">
    <property type="nucleotide sequence ID" value="NZ_JBIRUD010000003.1"/>
</dbReference>
<sequence>MDSNNEMDPAHQVPDGVDEKTVRALGALSKALETTERARGHLYGFHQLTGTADFELDDAVKLLREAGHEEQADRVKREIVGRNVIPGHWTFQIIEAYNSTYYQPFSALERDIVDEVAGGRDHLLEARLKTMRRTHDHPDHTATPSS</sequence>
<name>A0A0J6XPZ5_9ACTN</name>
<evidence type="ECO:0000313" key="1">
    <source>
        <dbReference type="EMBL" id="KMO96838.1"/>
    </source>
</evidence>
<gene>
    <name evidence="1" type="ORF">ACS04_15525</name>
</gene>
<dbReference type="Proteomes" id="UP000035932">
    <property type="component" value="Unassembled WGS sequence"/>
</dbReference>
<proteinExistence type="predicted"/>
<accession>A0A0J6XPZ5</accession>
<dbReference type="EMBL" id="LFML01000060">
    <property type="protein sequence ID" value="KMO96838.1"/>
    <property type="molecule type" value="Genomic_DNA"/>
</dbReference>
<comment type="caution">
    <text evidence="1">The sequence shown here is derived from an EMBL/GenBank/DDBJ whole genome shotgun (WGS) entry which is preliminary data.</text>
</comment>
<dbReference type="OrthoDB" id="3212097at2"/>
<keyword evidence="2" id="KW-1185">Reference proteome</keyword>
<dbReference type="STRING" id="66430.ACS04_15525"/>
<evidence type="ECO:0000313" key="2">
    <source>
        <dbReference type="Proteomes" id="UP000035932"/>
    </source>
</evidence>
<reference evidence="1 2" key="1">
    <citation type="submission" date="2015-06" db="EMBL/GenBank/DDBJ databases">
        <title>Recapitulation of the evolution of biosynthetic gene clusters reveals hidden chemical diversity on bacterial genomes.</title>
        <authorList>
            <person name="Cruz-Morales P."/>
            <person name="Martinez-Guerrero C."/>
            <person name="Morales-Escalante M.A."/>
            <person name="Yanez-Guerra L.A."/>
            <person name="Kopp J.F."/>
            <person name="Feldmann J."/>
            <person name="Ramos-Aboites H.E."/>
            <person name="Barona-Gomez F."/>
        </authorList>
    </citation>
    <scope>NUCLEOTIDE SEQUENCE [LARGE SCALE GENOMIC DNA]</scope>
    <source>
        <strain evidence="1 2">ATCC 31245</strain>
    </source>
</reference>
<dbReference type="PATRIC" id="fig|66430.4.peg.5780"/>
<organism evidence="1 2">
    <name type="scientific">Streptomyces roseus</name>
    <dbReference type="NCBI Taxonomy" id="66430"/>
    <lineage>
        <taxon>Bacteria</taxon>
        <taxon>Bacillati</taxon>
        <taxon>Actinomycetota</taxon>
        <taxon>Actinomycetes</taxon>
        <taxon>Kitasatosporales</taxon>
        <taxon>Streptomycetaceae</taxon>
        <taxon>Streptomyces</taxon>
    </lineage>
</organism>
<protein>
    <submittedName>
        <fullName evidence="1">Uncharacterized protein</fullName>
    </submittedName>
</protein>
<dbReference type="AlphaFoldDB" id="A0A0J6XPZ5"/>